<evidence type="ECO:0000256" key="1">
    <source>
        <dbReference type="SAM" id="Phobius"/>
    </source>
</evidence>
<protein>
    <submittedName>
        <fullName evidence="2">Uncharacterized protein</fullName>
    </submittedName>
</protein>
<reference evidence="2 3" key="1">
    <citation type="submission" date="2018-04" db="EMBL/GenBank/DDBJ databases">
        <title>Pelagivirga bohaiensis gen. nov., sp. nov., a bacterium isolated from the Bohai Sea.</title>
        <authorList>
            <person name="Ji X."/>
        </authorList>
    </citation>
    <scope>NUCLEOTIDE SEQUENCE [LARGE SCALE GENOMIC DNA]</scope>
    <source>
        <strain evidence="2 3">BH-SD19</strain>
    </source>
</reference>
<dbReference type="RefSeq" id="WP_108693577.1">
    <property type="nucleotide sequence ID" value="NZ_QCYH01000020.1"/>
</dbReference>
<dbReference type="AlphaFoldDB" id="A0A2T7G2R5"/>
<keyword evidence="1" id="KW-0812">Transmembrane</keyword>
<sequence>MTHPGRRLSLQTILALDAATCAAVGMLLVFASGPIAGLTAIPGSFLFIAGLLLLPIAVFMAIFIRTASVPSWAVQMIVAGNVLWVLGSVILPITGLIALNGLGWLFLLIQAIIVALFAGLEWGGRHNSAAAA</sequence>
<accession>A0A2T7G2R5</accession>
<keyword evidence="1" id="KW-1133">Transmembrane helix</keyword>
<organism evidence="2 3">
    <name type="scientific">Pelagivirga sediminicola</name>
    <dbReference type="NCBI Taxonomy" id="2170575"/>
    <lineage>
        <taxon>Bacteria</taxon>
        <taxon>Pseudomonadati</taxon>
        <taxon>Pseudomonadota</taxon>
        <taxon>Alphaproteobacteria</taxon>
        <taxon>Rhodobacterales</taxon>
        <taxon>Paracoccaceae</taxon>
        <taxon>Pelagivirga</taxon>
    </lineage>
</organism>
<keyword evidence="3" id="KW-1185">Reference proteome</keyword>
<proteinExistence type="predicted"/>
<feature type="transmembrane region" description="Helical" evidence="1">
    <location>
        <begin position="76"/>
        <end position="98"/>
    </location>
</feature>
<name>A0A2T7G2R5_9RHOB</name>
<dbReference type="OrthoDB" id="7570420at2"/>
<evidence type="ECO:0000313" key="3">
    <source>
        <dbReference type="Proteomes" id="UP000244446"/>
    </source>
</evidence>
<feature type="transmembrane region" description="Helical" evidence="1">
    <location>
        <begin position="45"/>
        <end position="64"/>
    </location>
</feature>
<feature type="transmembrane region" description="Helical" evidence="1">
    <location>
        <begin position="104"/>
        <end position="123"/>
    </location>
</feature>
<gene>
    <name evidence="2" type="ORF">DC366_17915</name>
</gene>
<feature type="transmembrane region" description="Helical" evidence="1">
    <location>
        <begin position="12"/>
        <end position="33"/>
    </location>
</feature>
<keyword evidence="1" id="KW-0472">Membrane</keyword>
<comment type="caution">
    <text evidence="2">The sequence shown here is derived from an EMBL/GenBank/DDBJ whole genome shotgun (WGS) entry which is preliminary data.</text>
</comment>
<evidence type="ECO:0000313" key="2">
    <source>
        <dbReference type="EMBL" id="PVA08690.1"/>
    </source>
</evidence>
<dbReference type="EMBL" id="QCYH01000020">
    <property type="protein sequence ID" value="PVA08690.1"/>
    <property type="molecule type" value="Genomic_DNA"/>
</dbReference>
<dbReference type="Proteomes" id="UP000244446">
    <property type="component" value="Unassembled WGS sequence"/>
</dbReference>